<evidence type="ECO:0000256" key="2">
    <source>
        <dbReference type="ARBA" id="ARBA00022603"/>
    </source>
</evidence>
<dbReference type="InterPro" id="IPR029028">
    <property type="entry name" value="Alpha/beta_knot_MTases"/>
</dbReference>
<dbReference type="InterPro" id="IPR029026">
    <property type="entry name" value="tRNA_m1G_MTases_N"/>
</dbReference>
<dbReference type="SUPFAM" id="SSF75217">
    <property type="entry name" value="alpha/beta knot"/>
    <property type="match status" value="1"/>
</dbReference>
<dbReference type="InterPro" id="IPR053888">
    <property type="entry name" value="MRM3-like_sub_bind"/>
</dbReference>
<dbReference type="EMBL" id="FRAC01000027">
    <property type="protein sequence ID" value="SHL23674.1"/>
    <property type="molecule type" value="Genomic_DNA"/>
</dbReference>
<dbReference type="Proteomes" id="UP000184386">
    <property type="component" value="Unassembled WGS sequence"/>
</dbReference>
<dbReference type="RefSeq" id="WP_073279215.1">
    <property type="nucleotide sequence ID" value="NZ_FRAC01000027.1"/>
</dbReference>
<keyword evidence="3 5" id="KW-0808">Transferase</keyword>
<dbReference type="OrthoDB" id="9785673at2"/>
<dbReference type="Pfam" id="PF22435">
    <property type="entry name" value="MRM3-like_sub_bind"/>
    <property type="match status" value="1"/>
</dbReference>
<dbReference type="GO" id="GO:0032259">
    <property type="term" value="P:methylation"/>
    <property type="evidence" value="ECO:0007669"/>
    <property type="project" value="UniProtKB-KW"/>
</dbReference>
<keyword evidence="6" id="KW-1185">Reference proteome</keyword>
<dbReference type="Pfam" id="PF00588">
    <property type="entry name" value="SpoU_methylase"/>
    <property type="match status" value="1"/>
</dbReference>
<protein>
    <submittedName>
        <fullName evidence="5">RNA methyltransferase, TrmH family</fullName>
    </submittedName>
</protein>
<dbReference type="PANTHER" id="PTHR43191">
    <property type="entry name" value="RRNA METHYLTRANSFERASE 3"/>
    <property type="match status" value="1"/>
</dbReference>
<dbReference type="GO" id="GO:0003723">
    <property type="term" value="F:RNA binding"/>
    <property type="evidence" value="ECO:0007669"/>
    <property type="project" value="InterPro"/>
</dbReference>
<evidence type="ECO:0000313" key="5">
    <source>
        <dbReference type="EMBL" id="SHL23674.1"/>
    </source>
</evidence>
<dbReference type="AlphaFoldDB" id="A0A1M6YZF5"/>
<reference evidence="5 6" key="1">
    <citation type="submission" date="2016-11" db="EMBL/GenBank/DDBJ databases">
        <authorList>
            <person name="Jaros S."/>
            <person name="Januszkiewicz K."/>
            <person name="Wedrychowicz H."/>
        </authorList>
    </citation>
    <scope>NUCLEOTIDE SEQUENCE [LARGE SCALE GENOMIC DNA]</scope>
    <source>
        <strain evidence="5 6">DSM 15929</strain>
    </source>
</reference>
<dbReference type="InterPro" id="IPR029064">
    <property type="entry name" value="Ribosomal_eL30-like_sf"/>
</dbReference>
<dbReference type="GO" id="GO:0008173">
    <property type="term" value="F:RNA methyltransferase activity"/>
    <property type="evidence" value="ECO:0007669"/>
    <property type="project" value="InterPro"/>
</dbReference>
<comment type="similarity">
    <text evidence="1">Belongs to the class IV-like SAM-binding methyltransferase superfamily. RNA methyltransferase TrmH family.</text>
</comment>
<gene>
    <name evidence="5" type="ORF">SAMN02745136_04435</name>
</gene>
<dbReference type="CDD" id="cd18095">
    <property type="entry name" value="SpoU-like_rRNA-MTase"/>
    <property type="match status" value="1"/>
</dbReference>
<dbReference type="InterPro" id="IPR013123">
    <property type="entry name" value="SpoU_subst-bd"/>
</dbReference>
<dbReference type="SMART" id="SM00967">
    <property type="entry name" value="SpoU_sub_bind"/>
    <property type="match status" value="1"/>
</dbReference>
<keyword evidence="2 5" id="KW-0489">Methyltransferase</keyword>
<dbReference type="GO" id="GO:0006396">
    <property type="term" value="P:RNA processing"/>
    <property type="evidence" value="ECO:0007669"/>
    <property type="project" value="InterPro"/>
</dbReference>
<dbReference type="STRING" id="1121322.SAMN02745136_04435"/>
<evidence type="ECO:0000256" key="3">
    <source>
        <dbReference type="ARBA" id="ARBA00022679"/>
    </source>
</evidence>
<organism evidence="5 6">
    <name type="scientific">Anaerocolumna jejuensis DSM 15929</name>
    <dbReference type="NCBI Taxonomy" id="1121322"/>
    <lineage>
        <taxon>Bacteria</taxon>
        <taxon>Bacillati</taxon>
        <taxon>Bacillota</taxon>
        <taxon>Clostridia</taxon>
        <taxon>Lachnospirales</taxon>
        <taxon>Lachnospiraceae</taxon>
        <taxon>Anaerocolumna</taxon>
    </lineage>
</organism>
<dbReference type="GO" id="GO:0005737">
    <property type="term" value="C:cytoplasm"/>
    <property type="evidence" value="ECO:0007669"/>
    <property type="project" value="UniProtKB-ARBA"/>
</dbReference>
<feature type="domain" description="RNA 2-O ribose methyltransferase substrate binding" evidence="4">
    <location>
        <begin position="30"/>
        <end position="102"/>
    </location>
</feature>
<proteinExistence type="inferred from homology"/>
<dbReference type="SUPFAM" id="SSF55315">
    <property type="entry name" value="L30e-like"/>
    <property type="match status" value="1"/>
</dbReference>
<name>A0A1M6YZF5_9FIRM</name>
<dbReference type="Gene3D" id="3.30.1330.30">
    <property type="match status" value="1"/>
</dbReference>
<accession>A0A1M6YZF5</accession>
<dbReference type="InterPro" id="IPR051259">
    <property type="entry name" value="rRNA_Methyltransferase"/>
</dbReference>
<evidence type="ECO:0000313" key="6">
    <source>
        <dbReference type="Proteomes" id="UP000184386"/>
    </source>
</evidence>
<evidence type="ECO:0000256" key="1">
    <source>
        <dbReference type="ARBA" id="ARBA00007228"/>
    </source>
</evidence>
<evidence type="ECO:0000259" key="4">
    <source>
        <dbReference type="SMART" id="SM00967"/>
    </source>
</evidence>
<dbReference type="InterPro" id="IPR001537">
    <property type="entry name" value="SpoU_MeTrfase"/>
</dbReference>
<sequence>MISSTSNPQIKNLIQLQAKPKERLEQNAFVAEGIKMFEEARDGGHLIKAYVTEELYEEKTGEDPDYFKGAACETVTEQVMKAASDTLAPQGVLAVVKRKGYNLSEIIKKQTVNLVLLEDLRDPGNLGTIVRTAEGAGVTGIILSQSSVDIYNPKVIRATMGAIYRMPFVYVKDFYGALEEIKAAGISVYAAHLKAAVEYDSLSYPEKSAVLIGNEAKGLSEEAAALSTCNIKIPMEGKVESLNAGIAAALIMYEIYRQKRR</sequence>
<dbReference type="Gene3D" id="3.40.1280.10">
    <property type="match status" value="1"/>
</dbReference>
<dbReference type="PANTHER" id="PTHR43191:SF2">
    <property type="entry name" value="RRNA METHYLTRANSFERASE 3, MITOCHONDRIAL"/>
    <property type="match status" value="1"/>
</dbReference>